<dbReference type="PANTHER" id="PTHR35526:SF3">
    <property type="entry name" value="ANTI-SIGMA-F FACTOR RSBW"/>
    <property type="match status" value="1"/>
</dbReference>
<dbReference type="InterPro" id="IPR050267">
    <property type="entry name" value="Anti-sigma-factor_SerPK"/>
</dbReference>
<keyword evidence="3" id="KW-0067">ATP-binding</keyword>
<dbReference type="EMBL" id="BAABJO010000038">
    <property type="protein sequence ID" value="GAA5137852.1"/>
    <property type="molecule type" value="Genomic_DNA"/>
</dbReference>
<evidence type="ECO:0000256" key="1">
    <source>
        <dbReference type="ARBA" id="ARBA00022527"/>
    </source>
</evidence>
<keyword evidence="3" id="KW-0547">Nucleotide-binding</keyword>
<dbReference type="InterPro" id="IPR036890">
    <property type="entry name" value="HATPase_C_sf"/>
</dbReference>
<proteinExistence type="predicted"/>
<keyword evidence="1" id="KW-0418">Kinase</keyword>
<dbReference type="Pfam" id="PF13581">
    <property type="entry name" value="HATPase_c_2"/>
    <property type="match status" value="1"/>
</dbReference>
<dbReference type="GO" id="GO:0005524">
    <property type="term" value="F:ATP binding"/>
    <property type="evidence" value="ECO:0007669"/>
    <property type="project" value="UniProtKB-KW"/>
</dbReference>
<dbReference type="RefSeq" id="WP_345611372.1">
    <property type="nucleotide sequence ID" value="NZ_BAABJO010000038.1"/>
</dbReference>
<sequence>MSTAAVGHVEYVHHVWPARPVHLASIRAEVRRWLAPLGLTEDTQEDIVLAANEAASNAAEHAYLPVTVGDTVELTFWVEARAVWIEIVDHGRWQAPAPRPGARGHGLKMMSNLVDTVLLHYDGRGTRVLLRHPAVAPHDQR</sequence>
<keyword evidence="4" id="KW-1185">Reference proteome</keyword>
<name>A0ABP9P634_9PSEU</name>
<reference evidence="4" key="1">
    <citation type="journal article" date="2019" name="Int. J. Syst. Evol. Microbiol.">
        <title>The Global Catalogue of Microorganisms (GCM) 10K type strain sequencing project: providing services to taxonomists for standard genome sequencing and annotation.</title>
        <authorList>
            <consortium name="The Broad Institute Genomics Platform"/>
            <consortium name="The Broad Institute Genome Sequencing Center for Infectious Disease"/>
            <person name="Wu L."/>
            <person name="Ma J."/>
        </authorList>
    </citation>
    <scope>NUCLEOTIDE SEQUENCE [LARGE SCALE GENOMIC DNA]</scope>
    <source>
        <strain evidence="4">JCM 18302</strain>
    </source>
</reference>
<comment type="caution">
    <text evidence="3">The sequence shown here is derived from an EMBL/GenBank/DDBJ whole genome shotgun (WGS) entry which is preliminary data.</text>
</comment>
<organism evidence="3 4">
    <name type="scientific">Pseudonocardia adelaidensis</name>
    <dbReference type="NCBI Taxonomy" id="648754"/>
    <lineage>
        <taxon>Bacteria</taxon>
        <taxon>Bacillati</taxon>
        <taxon>Actinomycetota</taxon>
        <taxon>Actinomycetes</taxon>
        <taxon>Pseudonocardiales</taxon>
        <taxon>Pseudonocardiaceae</taxon>
        <taxon>Pseudonocardia</taxon>
    </lineage>
</organism>
<dbReference type="Gene3D" id="3.30.565.10">
    <property type="entry name" value="Histidine kinase-like ATPase, C-terminal domain"/>
    <property type="match status" value="1"/>
</dbReference>
<dbReference type="InterPro" id="IPR003594">
    <property type="entry name" value="HATPase_dom"/>
</dbReference>
<dbReference type="PANTHER" id="PTHR35526">
    <property type="entry name" value="ANTI-SIGMA-F FACTOR RSBW-RELATED"/>
    <property type="match status" value="1"/>
</dbReference>
<dbReference type="Proteomes" id="UP001500804">
    <property type="component" value="Unassembled WGS sequence"/>
</dbReference>
<protein>
    <submittedName>
        <fullName evidence="3">ATP-binding protein</fullName>
    </submittedName>
</protein>
<dbReference type="SUPFAM" id="SSF55874">
    <property type="entry name" value="ATPase domain of HSP90 chaperone/DNA topoisomerase II/histidine kinase"/>
    <property type="match status" value="1"/>
</dbReference>
<keyword evidence="1" id="KW-0808">Transferase</keyword>
<evidence type="ECO:0000313" key="4">
    <source>
        <dbReference type="Proteomes" id="UP001500804"/>
    </source>
</evidence>
<keyword evidence="1" id="KW-0723">Serine/threonine-protein kinase</keyword>
<evidence type="ECO:0000313" key="3">
    <source>
        <dbReference type="EMBL" id="GAA5137852.1"/>
    </source>
</evidence>
<evidence type="ECO:0000259" key="2">
    <source>
        <dbReference type="Pfam" id="PF13581"/>
    </source>
</evidence>
<feature type="domain" description="Histidine kinase/HSP90-like ATPase" evidence="2">
    <location>
        <begin position="17"/>
        <end position="131"/>
    </location>
</feature>
<accession>A0ABP9P634</accession>
<gene>
    <name evidence="3" type="ORF">GCM10023320_71380</name>
</gene>